<dbReference type="Proteomes" id="UP000552700">
    <property type="component" value="Unassembled WGS sequence"/>
</dbReference>
<feature type="domain" description="Tip attachment protein J" evidence="1">
    <location>
        <begin position="197"/>
        <end position="357"/>
    </location>
</feature>
<evidence type="ECO:0000313" key="3">
    <source>
        <dbReference type="EMBL" id="MBB6125136.1"/>
    </source>
</evidence>
<dbReference type="Pfam" id="PF23666">
    <property type="entry name" value="Rcc01698_C"/>
    <property type="match status" value="1"/>
</dbReference>
<gene>
    <name evidence="3" type="ORF">FHS92_002893</name>
</gene>
<name>A0A841J6I0_9SPHN</name>
<sequence length="699" mass="73937">MTRSLWEEVADWPEGWAEAFLAQLTEDARRTLLHDWPSHARAAQLPPQGRWRIWMIMAGRGFGKTRAGAEWVRSIAESDGRARIALVGASLAEARSVMVEGESGLLAIAPPWNRPIWNPALRRLAWKSGAHRGMACVVFEDLQLADFGNRIPSLTFEVVADPGVVAVDAIATELSGGAIGQDESAARTIGGYAASGRSVADALAPLVQGYDLALREDEDGLGLVGTGTGVSVTVPHDWQARIVNGRKAETAKRSRDRSDQVPVRLSVRHYDSARDYQAGVQTAVRAGPGQGEQGIDLPATIDAGSLRALAEERLQGLWTGRSRIELRCDWRALEIVPGDRVRIAGQSGDWRVERSEWEAMAVTLRLRQIAAGPVDVLPAGSGAAVAQSDVAHGATQIAVVELPAMGDDLIAEPVVAVAASGASAGWRRAALFTEDALGGLTALRPTALPATMGRLVSGMSAASALLVDTVSAPVVELVSDAMLLTGADDAALAAGANLAMIGDELVQFGHVVQVGARQFRLERLWRGRRGTEPAIAAHGVDTPFVLIEAERLALLPATQLHPGDPVRVRAIGIGDAVPVHGDRTVTGIAMLPVAPVHGTVEPDGAGGRLFAWVRRSRNGWRWRDGVDVPLGEEREAYALVLSRAGTVFRRVEVAAPGWSYDAAAMAADRAAGHGGAAVADIRQIGTHGLSPALSIAFTL</sequence>
<proteinExistence type="predicted"/>
<evidence type="ECO:0000259" key="1">
    <source>
        <dbReference type="Pfam" id="PF13550"/>
    </source>
</evidence>
<evidence type="ECO:0000259" key="2">
    <source>
        <dbReference type="Pfam" id="PF23666"/>
    </source>
</evidence>
<evidence type="ECO:0000313" key="4">
    <source>
        <dbReference type="Proteomes" id="UP000552700"/>
    </source>
</evidence>
<keyword evidence="4" id="KW-1185">Reference proteome</keyword>
<reference evidence="3 4" key="1">
    <citation type="submission" date="2020-08" db="EMBL/GenBank/DDBJ databases">
        <title>Genomic Encyclopedia of Type Strains, Phase IV (KMG-IV): sequencing the most valuable type-strain genomes for metagenomic binning, comparative biology and taxonomic classification.</title>
        <authorList>
            <person name="Goeker M."/>
        </authorList>
    </citation>
    <scope>NUCLEOTIDE SEQUENCE [LARGE SCALE GENOMIC DNA]</scope>
    <source>
        <strain evidence="3 4">DSM 102255</strain>
    </source>
</reference>
<accession>A0A841J6I0</accession>
<dbReference type="EMBL" id="JACIJP010000005">
    <property type="protein sequence ID" value="MBB6125136.1"/>
    <property type="molecule type" value="Genomic_DNA"/>
</dbReference>
<dbReference type="Pfam" id="PF03237">
    <property type="entry name" value="Terminase_6N"/>
    <property type="match status" value="1"/>
</dbReference>
<dbReference type="InterPro" id="IPR032876">
    <property type="entry name" value="J_dom"/>
</dbReference>
<dbReference type="Pfam" id="PF13550">
    <property type="entry name" value="Phage-tail_3"/>
    <property type="match status" value="1"/>
</dbReference>
<organism evidence="3 4">
    <name type="scientific">Sphingobium subterraneum</name>
    <dbReference type="NCBI Taxonomy" id="627688"/>
    <lineage>
        <taxon>Bacteria</taxon>
        <taxon>Pseudomonadati</taxon>
        <taxon>Pseudomonadota</taxon>
        <taxon>Alphaproteobacteria</taxon>
        <taxon>Sphingomonadales</taxon>
        <taxon>Sphingomonadaceae</taxon>
        <taxon>Sphingobium</taxon>
    </lineage>
</organism>
<dbReference type="InterPro" id="IPR056490">
    <property type="entry name" value="Rcc01698_C"/>
</dbReference>
<protein>
    <submittedName>
        <fullName evidence="3">Uncharacterized protein</fullName>
    </submittedName>
</protein>
<feature type="domain" description="Rcc01698-like C-terminal" evidence="2">
    <location>
        <begin position="450"/>
        <end position="545"/>
    </location>
</feature>
<comment type="caution">
    <text evidence="3">The sequence shown here is derived from an EMBL/GenBank/DDBJ whole genome shotgun (WGS) entry which is preliminary data.</text>
</comment>
<dbReference type="AlphaFoldDB" id="A0A841J6I0"/>